<dbReference type="EMBL" id="MFIZ01000033">
    <property type="protein sequence ID" value="OGG11292.1"/>
    <property type="molecule type" value="Genomic_DNA"/>
</dbReference>
<gene>
    <name evidence="3" type="ORF">A2Z00_02305</name>
</gene>
<dbReference type="STRING" id="1798370.A2Z00_02305"/>
<dbReference type="GO" id="GO:0009103">
    <property type="term" value="P:lipopolysaccharide biosynthetic process"/>
    <property type="evidence" value="ECO:0007669"/>
    <property type="project" value="TreeGrafter"/>
</dbReference>
<dbReference type="PANTHER" id="PTHR46401">
    <property type="entry name" value="GLYCOSYLTRANSFERASE WBBK-RELATED"/>
    <property type="match status" value="1"/>
</dbReference>
<dbReference type="Proteomes" id="UP000177268">
    <property type="component" value="Unassembled WGS sequence"/>
</dbReference>
<organism evidence="3 4">
    <name type="scientific">Candidatus Gottesmanbacteria bacterium RBG_13_45_10</name>
    <dbReference type="NCBI Taxonomy" id="1798370"/>
    <lineage>
        <taxon>Bacteria</taxon>
        <taxon>Candidatus Gottesmaniibacteriota</taxon>
    </lineage>
</organism>
<dbReference type="CDD" id="cd03809">
    <property type="entry name" value="GT4_MtfB-like"/>
    <property type="match status" value="1"/>
</dbReference>
<accession>A0A1F5ZGN3</accession>
<name>A0A1F5ZGN3_9BACT</name>
<dbReference type="InterPro" id="IPR001296">
    <property type="entry name" value="Glyco_trans_1"/>
</dbReference>
<protein>
    <recommendedName>
        <fullName evidence="2">Glycosyl transferase family 1 domain-containing protein</fullName>
    </recommendedName>
</protein>
<dbReference type="PANTHER" id="PTHR46401:SF2">
    <property type="entry name" value="GLYCOSYLTRANSFERASE WBBK-RELATED"/>
    <property type="match status" value="1"/>
</dbReference>
<evidence type="ECO:0000256" key="1">
    <source>
        <dbReference type="ARBA" id="ARBA00022679"/>
    </source>
</evidence>
<dbReference type="AlphaFoldDB" id="A0A1F5ZGN3"/>
<dbReference type="SUPFAM" id="SSF53756">
    <property type="entry name" value="UDP-Glycosyltransferase/glycogen phosphorylase"/>
    <property type="match status" value="1"/>
</dbReference>
<proteinExistence type="predicted"/>
<feature type="domain" description="Glycosyl transferase family 1" evidence="2">
    <location>
        <begin position="192"/>
        <end position="344"/>
    </location>
</feature>
<dbReference type="Gene3D" id="3.40.50.2000">
    <property type="entry name" value="Glycogen Phosphorylase B"/>
    <property type="match status" value="2"/>
</dbReference>
<evidence type="ECO:0000313" key="4">
    <source>
        <dbReference type="Proteomes" id="UP000177268"/>
    </source>
</evidence>
<evidence type="ECO:0000313" key="3">
    <source>
        <dbReference type="EMBL" id="OGG11292.1"/>
    </source>
</evidence>
<dbReference type="FunFam" id="3.40.50.2000:FF:000119">
    <property type="entry name" value="Glycosyl transferase group 1"/>
    <property type="match status" value="1"/>
</dbReference>
<dbReference type="GO" id="GO:0016757">
    <property type="term" value="F:glycosyltransferase activity"/>
    <property type="evidence" value="ECO:0007669"/>
    <property type="project" value="InterPro"/>
</dbReference>
<keyword evidence="1" id="KW-0808">Transferase</keyword>
<comment type="caution">
    <text evidence="3">The sequence shown here is derived from an EMBL/GenBank/DDBJ whole genome shotgun (WGS) entry which is preliminary data.</text>
</comment>
<dbReference type="Pfam" id="PF00534">
    <property type="entry name" value="Glycos_transf_1"/>
    <property type="match status" value="1"/>
</dbReference>
<evidence type="ECO:0000259" key="2">
    <source>
        <dbReference type="Pfam" id="PF00534"/>
    </source>
</evidence>
<sequence>MIIAVDGYEANVRNRVGIGRYAYEILVHMYSLLYRQRNPEHRIRVYLTSKPLRDMPPETFWWKYYVRGPSILWTFIGLPLALATDKPKAAVVFSPTHYVPRFISMPRVMSIMDTSYLLFPNMFKKKDLFQLVHWTKYSVVKSQKICTISQYSKNAIMRAYGLPENKVIVTYPGLSMLPRKDKLTDTDFIHKYQLSKHFILSVGTIQPRKNYSRLIEAFSQFLLTNRQKFGEIQLVIIGKKGWLYEKILEAPRRYGVEEKVKFLDFVPDNELPVFYKHALCFALPSLYEGFGLPVLEAMAYGCPVVVSNVSSLPEIARKAGIYVDPKSVTSITKGLLAAVRQRNLLQGKYRKKEGLNQVRKFTWERAARETLQVLEEVGKGKT</sequence>
<reference evidence="3 4" key="1">
    <citation type="journal article" date="2016" name="Nat. Commun.">
        <title>Thousands of microbial genomes shed light on interconnected biogeochemical processes in an aquifer system.</title>
        <authorList>
            <person name="Anantharaman K."/>
            <person name="Brown C.T."/>
            <person name="Hug L.A."/>
            <person name="Sharon I."/>
            <person name="Castelle C.J."/>
            <person name="Probst A.J."/>
            <person name="Thomas B.C."/>
            <person name="Singh A."/>
            <person name="Wilkins M.J."/>
            <person name="Karaoz U."/>
            <person name="Brodie E.L."/>
            <person name="Williams K.H."/>
            <person name="Hubbard S.S."/>
            <person name="Banfield J.F."/>
        </authorList>
    </citation>
    <scope>NUCLEOTIDE SEQUENCE [LARGE SCALE GENOMIC DNA]</scope>
</reference>